<sequence length="290" mass="32062">MAISAQLGDLHRADLSAGPVEYREEGSGTPIVFLHGIIANGDVWRNVVPELAGRYRCITPDWPLGAHRLPMRDGTDFTLFGLAALVDEFLEALGLRDVVLVANDTGGAIAQAVAARHPQRLGRLVLTPCDAFDNFLPLPIKHLQLLGRTPIGLYLLAQSLRSPLIQRLPIAFGRLTERSIPAEIMRSYTEPLRRISGVRRDFAALVRAISTRFTEEAARGLASFSRPTLIVWARERRRFFPVQYAHRLADALPDARLEFLDDTGPFVTEDQPVALAGLIQEFLQASPCTP</sequence>
<dbReference type="Gene3D" id="3.40.50.1820">
    <property type="entry name" value="alpha/beta hydrolase"/>
    <property type="match status" value="1"/>
</dbReference>
<dbReference type="PATRIC" id="fig|37916.4.peg.3687"/>
<dbReference type="Pfam" id="PF00561">
    <property type="entry name" value="Abhydrolase_1"/>
    <property type="match status" value="1"/>
</dbReference>
<dbReference type="Proteomes" id="UP000036513">
    <property type="component" value="Unassembled WGS sequence"/>
</dbReference>
<accession>A0A0J6YNM9</accession>
<dbReference type="RefSeq" id="WP_048471232.1">
    <property type="nucleotide sequence ID" value="NZ_JYNL01000035.1"/>
</dbReference>
<evidence type="ECO:0000259" key="1">
    <source>
        <dbReference type="Pfam" id="PF00561"/>
    </source>
</evidence>
<name>A0A0J6YNM9_9MYCO</name>
<protein>
    <submittedName>
        <fullName evidence="2">Haloalkane dehalogenase</fullName>
        <ecNumber evidence="2">3.8.1.5</ecNumber>
    </submittedName>
</protein>
<dbReference type="InterPro" id="IPR050266">
    <property type="entry name" value="AB_hydrolase_sf"/>
</dbReference>
<comment type="caution">
    <text evidence="2">The sequence shown here is derived from an EMBL/GenBank/DDBJ whole genome shotgun (WGS) entry which is preliminary data.</text>
</comment>
<gene>
    <name evidence="2" type="primary">dhaAF_1</name>
    <name evidence="2" type="ORF">MCHLDSM_03745</name>
</gene>
<dbReference type="InterPro" id="IPR000073">
    <property type="entry name" value="AB_hydrolase_1"/>
</dbReference>
<evidence type="ECO:0000313" key="3">
    <source>
        <dbReference type="Proteomes" id="UP000036513"/>
    </source>
</evidence>
<proteinExistence type="predicted"/>
<feature type="domain" description="AB hydrolase-1" evidence="1">
    <location>
        <begin position="30"/>
        <end position="270"/>
    </location>
</feature>
<organism evidence="2 3">
    <name type="scientific">Mycolicibacterium chlorophenolicum</name>
    <dbReference type="NCBI Taxonomy" id="37916"/>
    <lineage>
        <taxon>Bacteria</taxon>
        <taxon>Bacillati</taxon>
        <taxon>Actinomycetota</taxon>
        <taxon>Actinomycetes</taxon>
        <taxon>Mycobacteriales</taxon>
        <taxon>Mycobacteriaceae</taxon>
        <taxon>Mycolicibacterium</taxon>
    </lineage>
</organism>
<dbReference type="EC" id="3.8.1.5" evidence="2"/>
<dbReference type="InterPro" id="IPR029058">
    <property type="entry name" value="AB_hydrolase_fold"/>
</dbReference>
<dbReference type="GO" id="GO:0018786">
    <property type="term" value="F:haloalkane dehalogenase activity"/>
    <property type="evidence" value="ECO:0007669"/>
    <property type="project" value="UniProtKB-EC"/>
</dbReference>
<reference evidence="2 3" key="1">
    <citation type="journal article" date="2015" name="Genome Biol. Evol.">
        <title>Characterization of Three Mycobacterium spp. with Potential Use in Bioremediation by Genome Sequencing and Comparative Genomics.</title>
        <authorList>
            <person name="Das S."/>
            <person name="Pettersson B.M."/>
            <person name="Behra P.R."/>
            <person name="Ramesh M."/>
            <person name="Dasgupta S."/>
            <person name="Bhattacharya A."/>
            <person name="Kirsebom L.A."/>
        </authorList>
    </citation>
    <scope>NUCLEOTIDE SEQUENCE [LARGE SCALE GENOMIC DNA]</scope>
    <source>
        <strain evidence="2 3">DSM 43826</strain>
    </source>
</reference>
<keyword evidence="3" id="KW-1185">Reference proteome</keyword>
<keyword evidence="2" id="KW-0378">Hydrolase</keyword>
<evidence type="ECO:0000313" key="2">
    <source>
        <dbReference type="EMBL" id="KMO74306.1"/>
    </source>
</evidence>
<dbReference type="SUPFAM" id="SSF53474">
    <property type="entry name" value="alpha/beta-Hydrolases"/>
    <property type="match status" value="1"/>
</dbReference>
<dbReference type="PANTHER" id="PTHR43798:SF33">
    <property type="entry name" value="HYDROLASE, PUTATIVE (AFU_ORTHOLOGUE AFUA_2G14860)-RELATED"/>
    <property type="match status" value="1"/>
</dbReference>
<dbReference type="GO" id="GO:0016020">
    <property type="term" value="C:membrane"/>
    <property type="evidence" value="ECO:0007669"/>
    <property type="project" value="TreeGrafter"/>
</dbReference>
<dbReference type="STRING" id="37916.MCHLDSM_03745"/>
<dbReference type="EMBL" id="JYNL01000035">
    <property type="protein sequence ID" value="KMO74306.1"/>
    <property type="molecule type" value="Genomic_DNA"/>
</dbReference>
<dbReference type="PANTHER" id="PTHR43798">
    <property type="entry name" value="MONOACYLGLYCEROL LIPASE"/>
    <property type="match status" value="1"/>
</dbReference>
<dbReference type="AlphaFoldDB" id="A0A0J6YNM9"/>